<keyword evidence="2" id="KW-0732">Signal</keyword>
<dbReference type="EMBL" id="BORQ01000007">
    <property type="protein sequence ID" value="GIO33768.1"/>
    <property type="molecule type" value="Genomic_DNA"/>
</dbReference>
<evidence type="ECO:0000313" key="4">
    <source>
        <dbReference type="Proteomes" id="UP000679779"/>
    </source>
</evidence>
<name>A0A919XP92_9BACL</name>
<sequence length="333" mass="34828">MMRSKVISLSVSAALLASVVGVTGCTTREPANTNVRTKNVHDGRMLNTRDGRLNVNSLRDGNRFSTYNTDGNYGMHTARHDLTNVTSSQEIADKVAAMKEVRTANVLKAGNSAYVAVSLEHGAQANTSTTGTHGRFRSNSFGTMNTGIGSNSSFNNSSAGVTNRGTTGMGTGTTGMGTTGTDGMTGLGTGTTGTGLDGHYRGYTTGTGVPITRGNGFNATTPGTAGTSHTYSQNYNVTSDVKDKITSVVKKADPNITNVYVSANPDFVQHVSNYATNVKSGHPVSGMVSQLSNMIERIFPTNTSTTDHRVTPMGTTPTTPLGKTPAGRHIMTQ</sequence>
<feature type="region of interest" description="Disordered" evidence="1">
    <location>
        <begin position="147"/>
        <end position="186"/>
    </location>
</feature>
<reference evidence="3" key="1">
    <citation type="submission" date="2021-03" db="EMBL/GenBank/DDBJ databases">
        <title>Antimicrobial resistance genes in bacteria isolated from Japanese honey, and their potential for conferring macrolide and lincosamide resistance in the American foulbrood pathogen Paenibacillus larvae.</title>
        <authorList>
            <person name="Okamoto M."/>
            <person name="Kumagai M."/>
            <person name="Kanamori H."/>
            <person name="Takamatsu D."/>
        </authorList>
    </citation>
    <scope>NUCLEOTIDE SEQUENCE</scope>
    <source>
        <strain evidence="3">J2TS6</strain>
    </source>
</reference>
<organism evidence="3 4">
    <name type="scientific">Paenibacillus albilobatus</name>
    <dbReference type="NCBI Taxonomy" id="2716884"/>
    <lineage>
        <taxon>Bacteria</taxon>
        <taxon>Bacillati</taxon>
        <taxon>Bacillota</taxon>
        <taxon>Bacilli</taxon>
        <taxon>Bacillales</taxon>
        <taxon>Paenibacillaceae</taxon>
        <taxon>Paenibacillus</taxon>
    </lineage>
</organism>
<dbReference type="Proteomes" id="UP000679779">
    <property type="component" value="Unassembled WGS sequence"/>
</dbReference>
<comment type="caution">
    <text evidence="3">The sequence shown here is derived from an EMBL/GenBank/DDBJ whole genome shotgun (WGS) entry which is preliminary data.</text>
</comment>
<feature type="chain" id="PRO_5039629542" description="YhcN/YlaJ family sporulation lipoprotein" evidence="2">
    <location>
        <begin position="25"/>
        <end position="333"/>
    </location>
</feature>
<dbReference type="PROSITE" id="PS51257">
    <property type="entry name" value="PROKAR_LIPOPROTEIN"/>
    <property type="match status" value="1"/>
</dbReference>
<feature type="compositionally biased region" description="Gly residues" evidence="1">
    <location>
        <begin position="167"/>
        <end position="186"/>
    </location>
</feature>
<dbReference type="Pfam" id="PF09580">
    <property type="entry name" value="Spore_YhcN_YlaJ"/>
    <property type="match status" value="2"/>
</dbReference>
<dbReference type="AlphaFoldDB" id="A0A919XP92"/>
<evidence type="ECO:0000313" key="3">
    <source>
        <dbReference type="EMBL" id="GIO33768.1"/>
    </source>
</evidence>
<feature type="region of interest" description="Disordered" evidence="1">
    <location>
        <begin position="304"/>
        <end position="333"/>
    </location>
</feature>
<feature type="signal peptide" evidence="2">
    <location>
        <begin position="1"/>
        <end position="24"/>
    </location>
</feature>
<evidence type="ECO:0000256" key="2">
    <source>
        <dbReference type="SAM" id="SignalP"/>
    </source>
</evidence>
<evidence type="ECO:0000256" key="1">
    <source>
        <dbReference type="SAM" id="MobiDB-lite"/>
    </source>
</evidence>
<gene>
    <name evidence="3" type="ORF">J2TS6_49090</name>
</gene>
<dbReference type="InterPro" id="IPR019076">
    <property type="entry name" value="Spore_lipoprot_YhcN/YlaJ-like"/>
</dbReference>
<dbReference type="RefSeq" id="WP_212958657.1">
    <property type="nucleotide sequence ID" value="NZ_BORQ01000007.1"/>
</dbReference>
<keyword evidence="4" id="KW-1185">Reference proteome</keyword>
<proteinExistence type="predicted"/>
<accession>A0A919XP92</accession>
<feature type="compositionally biased region" description="Low complexity" evidence="1">
    <location>
        <begin position="311"/>
        <end position="327"/>
    </location>
</feature>
<protein>
    <recommendedName>
        <fullName evidence="5">YhcN/YlaJ family sporulation lipoprotein</fullName>
    </recommendedName>
</protein>
<evidence type="ECO:0008006" key="5">
    <source>
        <dbReference type="Google" id="ProtNLM"/>
    </source>
</evidence>